<dbReference type="EMBL" id="FSSB01000006">
    <property type="protein sequence ID" value="SIO92772.1"/>
    <property type="molecule type" value="Genomic_DNA"/>
</dbReference>
<sequence>MMVNNIVLLTVKLRGKRFFRNGHTDRVGDALSERPGCGFNPRCIAVLRVTRCF</sequence>
<name>A0A1N6M036_9VIBR</name>
<dbReference type="AlphaFoldDB" id="A0A1N6M036"/>
<evidence type="ECO:0000313" key="2">
    <source>
        <dbReference type="Proteomes" id="UP000184774"/>
    </source>
</evidence>
<evidence type="ECO:0000313" key="1">
    <source>
        <dbReference type="EMBL" id="SIO92772.1"/>
    </source>
</evidence>
<reference evidence="1 2" key="1">
    <citation type="submission" date="2016-12" db="EMBL/GenBank/DDBJ databases">
        <authorList>
            <person name="Song W.-J."/>
            <person name="Kurnit D.M."/>
        </authorList>
    </citation>
    <scope>NUCLEOTIDE SEQUENCE [LARGE SCALE GENOMIC DNA]</scope>
    <source>
        <strain evidence="1 2">CECT 9026</strain>
    </source>
</reference>
<organism evidence="1 2">
    <name type="scientific">Vibrio spartinae</name>
    <dbReference type="NCBI Taxonomy" id="1918945"/>
    <lineage>
        <taxon>Bacteria</taxon>
        <taxon>Pseudomonadati</taxon>
        <taxon>Pseudomonadota</taxon>
        <taxon>Gammaproteobacteria</taxon>
        <taxon>Vibrionales</taxon>
        <taxon>Vibrionaceae</taxon>
        <taxon>Vibrio</taxon>
    </lineage>
</organism>
<protein>
    <submittedName>
        <fullName evidence="1">Uncharacterized protein</fullName>
    </submittedName>
</protein>
<gene>
    <name evidence="1" type="ORF">VSP9026_00392</name>
</gene>
<dbReference type="Proteomes" id="UP000184774">
    <property type="component" value="Unassembled WGS sequence"/>
</dbReference>
<accession>A0A1N6M036</accession>
<proteinExistence type="predicted"/>